<keyword evidence="2" id="KW-0238">DNA-binding</keyword>
<dbReference type="EMBL" id="CP115149">
    <property type="protein sequence ID" value="WBL35534.1"/>
    <property type="molecule type" value="Genomic_DNA"/>
</dbReference>
<dbReference type="Proteomes" id="UP001212803">
    <property type="component" value="Chromosome"/>
</dbReference>
<dbReference type="SUPFAM" id="SSF46785">
    <property type="entry name" value="Winged helix' DNA-binding domain"/>
    <property type="match status" value="2"/>
</dbReference>
<dbReference type="Gene3D" id="1.10.10.10">
    <property type="entry name" value="Winged helix-like DNA-binding domain superfamily/Winged helix DNA-binding domain"/>
    <property type="match status" value="2"/>
</dbReference>
<keyword evidence="6" id="KW-1185">Reference proteome</keyword>
<sequence length="187" mass="20029">MSSLVPAINMFHYRWSVPTVARLFRDGPQRAADLQRAFDAARDTLADTLRRLERAGVIVRSPAPRGAVCSLTPAGEAVGSACVEAVDAVRAMDLVPLALKKWPMLVLTAVGRGANRYSRIEDELPGITPRALALALKDLQAAGLVDRTVEHTYPPVSIYTLSPRGAGLFPVMDRLCRAAEAAAAAGR</sequence>
<accession>A0ABY7M4T3</accession>
<evidence type="ECO:0000313" key="6">
    <source>
        <dbReference type="Proteomes" id="UP001212803"/>
    </source>
</evidence>
<keyword evidence="3" id="KW-0804">Transcription</keyword>
<proteinExistence type="predicted"/>
<evidence type="ECO:0000313" key="5">
    <source>
        <dbReference type="EMBL" id="WBL35534.1"/>
    </source>
</evidence>
<feature type="domain" description="HTH hxlR-type" evidence="4">
    <location>
        <begin position="82"/>
        <end position="187"/>
    </location>
</feature>
<evidence type="ECO:0000259" key="4">
    <source>
        <dbReference type="PROSITE" id="PS51118"/>
    </source>
</evidence>
<gene>
    <name evidence="5" type="ORF">O0235_12230</name>
</gene>
<name>A0ABY7M4T3_9CHLR</name>
<dbReference type="InterPro" id="IPR002577">
    <property type="entry name" value="HTH_HxlR"/>
</dbReference>
<dbReference type="Pfam" id="PF01638">
    <property type="entry name" value="HxlR"/>
    <property type="match status" value="2"/>
</dbReference>
<evidence type="ECO:0000256" key="2">
    <source>
        <dbReference type="ARBA" id="ARBA00023125"/>
    </source>
</evidence>
<dbReference type="PANTHER" id="PTHR33204">
    <property type="entry name" value="TRANSCRIPTIONAL REGULATOR, MARR FAMILY"/>
    <property type="match status" value="1"/>
</dbReference>
<dbReference type="PANTHER" id="PTHR33204:SF29">
    <property type="entry name" value="TRANSCRIPTIONAL REGULATOR"/>
    <property type="match status" value="1"/>
</dbReference>
<dbReference type="PROSITE" id="PS51118">
    <property type="entry name" value="HTH_HXLR"/>
    <property type="match status" value="1"/>
</dbReference>
<dbReference type="InterPro" id="IPR036390">
    <property type="entry name" value="WH_DNA-bd_sf"/>
</dbReference>
<reference evidence="5 6" key="1">
    <citation type="journal article" date="2023" name="ISME J.">
        <title>Thermophilic Dehalococcoidia with unusual traits shed light on an unexpected past.</title>
        <authorList>
            <person name="Palmer M."/>
            <person name="Covington J.K."/>
            <person name="Zhou E.M."/>
            <person name="Thomas S.C."/>
            <person name="Habib N."/>
            <person name="Seymour C.O."/>
            <person name="Lai D."/>
            <person name="Johnston J."/>
            <person name="Hashimi A."/>
            <person name="Jiao J.Y."/>
            <person name="Muok A.R."/>
            <person name="Liu L."/>
            <person name="Xian W.D."/>
            <person name="Zhi X.Y."/>
            <person name="Li M.M."/>
            <person name="Silva L.P."/>
            <person name="Bowen B.P."/>
            <person name="Louie K."/>
            <person name="Briegel A."/>
            <person name="Pett-Ridge J."/>
            <person name="Weber P.K."/>
            <person name="Tocheva E.I."/>
            <person name="Woyke T."/>
            <person name="Northen T.R."/>
            <person name="Mayali X."/>
            <person name="Li W.J."/>
            <person name="Hedlund B.P."/>
        </authorList>
    </citation>
    <scope>NUCLEOTIDE SEQUENCE [LARGE SCALE GENOMIC DNA]</scope>
    <source>
        <strain evidence="5 6">YIM 72310</strain>
    </source>
</reference>
<evidence type="ECO:0000256" key="1">
    <source>
        <dbReference type="ARBA" id="ARBA00023015"/>
    </source>
</evidence>
<protein>
    <submittedName>
        <fullName evidence="5">Winged helix-turn-helix transcriptional regulator</fullName>
    </submittedName>
</protein>
<keyword evidence="1" id="KW-0805">Transcription regulation</keyword>
<dbReference type="InterPro" id="IPR036388">
    <property type="entry name" value="WH-like_DNA-bd_sf"/>
</dbReference>
<evidence type="ECO:0000256" key="3">
    <source>
        <dbReference type="ARBA" id="ARBA00023163"/>
    </source>
</evidence>
<dbReference type="RefSeq" id="WP_270056060.1">
    <property type="nucleotide sequence ID" value="NZ_CP115149.1"/>
</dbReference>
<organism evidence="5 6">
    <name type="scientific">Tepidiforma flava</name>
    <dbReference type="NCBI Taxonomy" id="3004094"/>
    <lineage>
        <taxon>Bacteria</taxon>
        <taxon>Bacillati</taxon>
        <taxon>Chloroflexota</taxon>
        <taxon>Tepidiformia</taxon>
        <taxon>Tepidiformales</taxon>
        <taxon>Tepidiformaceae</taxon>
        <taxon>Tepidiforma</taxon>
    </lineage>
</organism>